<gene>
    <name evidence="2" type="ORF">EAH89_21470</name>
</gene>
<dbReference type="PANTHER" id="PTHR13696:SF96">
    <property type="entry name" value="COBQ_COBB_MIND_PARA NUCLEOTIDE BINDING DOMAIN-CONTAINING PROTEIN"/>
    <property type="match status" value="1"/>
</dbReference>
<organism evidence="2 3">
    <name type="scientific">Muricoccus nepalensis</name>
    <dbReference type="NCBI Taxonomy" id="1854500"/>
    <lineage>
        <taxon>Bacteria</taxon>
        <taxon>Pseudomonadati</taxon>
        <taxon>Pseudomonadota</taxon>
        <taxon>Alphaproteobacteria</taxon>
        <taxon>Acetobacterales</taxon>
        <taxon>Roseomonadaceae</taxon>
        <taxon>Muricoccus</taxon>
    </lineage>
</organism>
<protein>
    <submittedName>
        <fullName evidence="2">ParA family protein</fullName>
    </submittedName>
</protein>
<sequence>MTVIAAVGGKGGISKSTLSRALAVELARSGLEVHLADLDVDQGSQVDWHRDRLGAGLAPTPPVQLYPNVTAALALATHVDVLLLDGPARASRDTLTLARAADLVVLPAGASMDDLRPLVRVAHSLVKAGIPRERLICALSRISTEAEAEAARGYISEAGYRVATGYLPERASYRQAQNAGRTVTEVSAPTLRAAAETVVQSIIDSIPE</sequence>
<dbReference type="InterPro" id="IPR050678">
    <property type="entry name" value="DNA_Partitioning_ATPase"/>
</dbReference>
<evidence type="ECO:0000259" key="1">
    <source>
        <dbReference type="Pfam" id="PF01656"/>
    </source>
</evidence>
<dbReference type="SUPFAM" id="SSF52540">
    <property type="entry name" value="P-loop containing nucleoside triphosphate hydrolases"/>
    <property type="match status" value="1"/>
</dbReference>
<comment type="caution">
    <text evidence="2">The sequence shown here is derived from an EMBL/GenBank/DDBJ whole genome shotgun (WGS) entry which is preliminary data.</text>
</comment>
<dbReference type="RefSeq" id="WP_140885791.1">
    <property type="nucleotide sequence ID" value="NZ_RCZP01000029.1"/>
</dbReference>
<proteinExistence type="predicted"/>
<accession>A0A502FJ59</accession>
<dbReference type="PIRSF" id="PIRSF009320">
    <property type="entry name" value="Nuc_binding_HP_1000"/>
    <property type="match status" value="1"/>
</dbReference>
<dbReference type="OrthoDB" id="9804460at2"/>
<dbReference type="InterPro" id="IPR027417">
    <property type="entry name" value="P-loop_NTPase"/>
</dbReference>
<dbReference type="PANTHER" id="PTHR13696">
    <property type="entry name" value="P-LOOP CONTAINING NUCLEOSIDE TRIPHOSPHATE HYDROLASE"/>
    <property type="match status" value="1"/>
</dbReference>
<dbReference type="AlphaFoldDB" id="A0A502FJ59"/>
<evidence type="ECO:0000313" key="2">
    <source>
        <dbReference type="EMBL" id="TPG49282.1"/>
    </source>
</evidence>
<dbReference type="Pfam" id="PF01656">
    <property type="entry name" value="CbiA"/>
    <property type="match status" value="1"/>
</dbReference>
<dbReference type="Proteomes" id="UP000317078">
    <property type="component" value="Unassembled WGS sequence"/>
</dbReference>
<dbReference type="InterPro" id="IPR002586">
    <property type="entry name" value="CobQ/CobB/MinD/ParA_Nub-bd_dom"/>
</dbReference>
<evidence type="ECO:0000313" key="3">
    <source>
        <dbReference type="Proteomes" id="UP000317078"/>
    </source>
</evidence>
<name>A0A502FJ59_9PROT</name>
<feature type="domain" description="CobQ/CobB/MinD/ParA nucleotide binding" evidence="1">
    <location>
        <begin position="4"/>
        <end position="182"/>
    </location>
</feature>
<dbReference type="EMBL" id="RCZP01000029">
    <property type="protein sequence ID" value="TPG49282.1"/>
    <property type="molecule type" value="Genomic_DNA"/>
</dbReference>
<dbReference type="CDD" id="cd02042">
    <property type="entry name" value="ParAB_family"/>
    <property type="match status" value="1"/>
</dbReference>
<keyword evidence="3" id="KW-1185">Reference proteome</keyword>
<reference evidence="2 3" key="1">
    <citation type="journal article" date="2019" name="Environ. Microbiol.">
        <title>Species interactions and distinct microbial communities in high Arctic permafrost affected cryosols are associated with the CH4 and CO2 gas fluxes.</title>
        <authorList>
            <person name="Altshuler I."/>
            <person name="Hamel J."/>
            <person name="Turney S."/>
            <person name="Magnuson E."/>
            <person name="Levesque R."/>
            <person name="Greer C."/>
            <person name="Whyte L.G."/>
        </authorList>
    </citation>
    <scope>NUCLEOTIDE SEQUENCE [LARGE SCALE GENOMIC DNA]</scope>
    <source>
        <strain evidence="2 3">S9.3B</strain>
    </source>
</reference>
<dbReference type="Gene3D" id="3.40.50.300">
    <property type="entry name" value="P-loop containing nucleotide triphosphate hydrolases"/>
    <property type="match status" value="1"/>
</dbReference>